<reference evidence="1 2" key="1">
    <citation type="submission" date="2015-03" db="EMBL/GenBank/DDBJ databases">
        <title>Genome sequence of Variovorax paradoxus TBEA6.</title>
        <authorList>
            <person name="Poehlein A."/>
            <person name="Schuldes J."/>
            <person name="Wuebbeler J.H."/>
            <person name="Hiessl S."/>
            <person name="Steinbuechel A."/>
            <person name="Daniel R."/>
        </authorList>
    </citation>
    <scope>NUCLEOTIDE SEQUENCE [LARGE SCALE GENOMIC DNA]</scope>
    <source>
        <strain evidence="1 2">TBEA6</strain>
    </source>
</reference>
<protein>
    <submittedName>
        <fullName evidence="1">Uncharacterized protein</fullName>
    </submittedName>
</protein>
<organism evidence="1 2">
    <name type="scientific">Variovorax paradoxus</name>
    <dbReference type="NCBI Taxonomy" id="34073"/>
    <lineage>
        <taxon>Bacteria</taxon>
        <taxon>Pseudomonadati</taxon>
        <taxon>Pseudomonadota</taxon>
        <taxon>Betaproteobacteria</taxon>
        <taxon>Burkholderiales</taxon>
        <taxon>Comamonadaceae</taxon>
        <taxon>Variovorax</taxon>
    </lineage>
</organism>
<sequence length="54" mass="5684">MPASLPLMAKVSVTVLPVPAFLSLKLPLWLRVTVSPPTSPLKLPPLTVALVVPS</sequence>
<dbReference type="AlphaFoldDB" id="A0A0H2MC34"/>
<comment type="caution">
    <text evidence="1">The sequence shown here is derived from an EMBL/GenBank/DDBJ whole genome shotgun (WGS) entry which is preliminary data.</text>
</comment>
<proteinExistence type="predicted"/>
<name>A0A0H2MC34_VARPD</name>
<gene>
    <name evidence="1" type="ORF">VPARA_44530</name>
</gene>
<accession>A0A0H2MC34</accession>
<keyword evidence="2" id="KW-1185">Reference proteome</keyword>
<evidence type="ECO:0000313" key="1">
    <source>
        <dbReference type="EMBL" id="KLN54530.1"/>
    </source>
</evidence>
<dbReference type="EMBL" id="JZWI01000023">
    <property type="protein sequence ID" value="KLN54530.1"/>
    <property type="molecule type" value="Genomic_DNA"/>
</dbReference>
<dbReference type="Proteomes" id="UP000035170">
    <property type="component" value="Unassembled WGS sequence"/>
</dbReference>
<evidence type="ECO:0000313" key="2">
    <source>
        <dbReference type="Proteomes" id="UP000035170"/>
    </source>
</evidence>